<dbReference type="PROSITE" id="PS50011">
    <property type="entry name" value="PROTEIN_KINASE_DOM"/>
    <property type="match status" value="1"/>
</dbReference>
<dbReference type="InterPro" id="IPR000719">
    <property type="entry name" value="Prot_kinase_dom"/>
</dbReference>
<keyword evidence="7" id="KW-1133">Transmembrane helix</keyword>
<name>A0ABP8QWL1_9ACTN</name>
<keyword evidence="2" id="KW-0808">Transferase</keyword>
<dbReference type="Proteomes" id="UP001500503">
    <property type="component" value="Unassembled WGS sequence"/>
</dbReference>
<dbReference type="SUPFAM" id="SSF56219">
    <property type="entry name" value="DNase I-like"/>
    <property type="match status" value="1"/>
</dbReference>
<reference evidence="10" key="1">
    <citation type="journal article" date="2019" name="Int. J. Syst. Evol. Microbiol.">
        <title>The Global Catalogue of Microorganisms (GCM) 10K type strain sequencing project: providing services to taxonomists for standard genome sequencing and annotation.</title>
        <authorList>
            <consortium name="The Broad Institute Genomics Platform"/>
            <consortium name="The Broad Institute Genome Sequencing Center for Infectious Disease"/>
            <person name="Wu L."/>
            <person name="Ma J."/>
        </authorList>
    </citation>
    <scope>NUCLEOTIDE SEQUENCE [LARGE SCALE GENOMIC DNA]</scope>
    <source>
        <strain evidence="10">JCM 17933</strain>
    </source>
</reference>
<proteinExistence type="predicted"/>
<keyword evidence="7" id="KW-0812">Transmembrane</keyword>
<dbReference type="Gene3D" id="3.60.10.10">
    <property type="entry name" value="Endonuclease/exonuclease/phosphatase"/>
    <property type="match status" value="1"/>
</dbReference>
<keyword evidence="7" id="KW-0472">Membrane</keyword>
<evidence type="ECO:0000256" key="2">
    <source>
        <dbReference type="ARBA" id="ARBA00022679"/>
    </source>
</evidence>
<keyword evidence="10" id="KW-1185">Reference proteome</keyword>
<dbReference type="Gene3D" id="1.10.510.10">
    <property type="entry name" value="Transferase(Phosphotransferase) domain 1"/>
    <property type="match status" value="1"/>
</dbReference>
<protein>
    <recommendedName>
        <fullName evidence="1">non-specific serine/threonine protein kinase</fullName>
        <ecNumber evidence="1">2.7.11.1</ecNumber>
    </recommendedName>
</protein>
<dbReference type="PANTHER" id="PTHR43671">
    <property type="entry name" value="SERINE/THREONINE-PROTEIN KINASE NEK"/>
    <property type="match status" value="1"/>
</dbReference>
<dbReference type="Pfam" id="PF00069">
    <property type="entry name" value="Pkinase"/>
    <property type="match status" value="1"/>
</dbReference>
<dbReference type="SMART" id="SM00220">
    <property type="entry name" value="S_TKc"/>
    <property type="match status" value="1"/>
</dbReference>
<accession>A0ABP8QWL1</accession>
<evidence type="ECO:0000256" key="6">
    <source>
        <dbReference type="SAM" id="MobiDB-lite"/>
    </source>
</evidence>
<evidence type="ECO:0000313" key="9">
    <source>
        <dbReference type="EMBL" id="GAA4511972.1"/>
    </source>
</evidence>
<dbReference type="PANTHER" id="PTHR43671:SF13">
    <property type="entry name" value="SERINE_THREONINE-PROTEIN KINASE NEK2"/>
    <property type="match status" value="1"/>
</dbReference>
<keyword evidence="4" id="KW-0418">Kinase</keyword>
<evidence type="ECO:0000313" key="10">
    <source>
        <dbReference type="Proteomes" id="UP001500503"/>
    </source>
</evidence>
<evidence type="ECO:0000259" key="8">
    <source>
        <dbReference type="PROSITE" id="PS50011"/>
    </source>
</evidence>
<feature type="transmembrane region" description="Helical" evidence="7">
    <location>
        <begin position="280"/>
        <end position="302"/>
    </location>
</feature>
<dbReference type="InterPro" id="IPR008271">
    <property type="entry name" value="Ser/Thr_kinase_AS"/>
</dbReference>
<sequence>MFRQRDAGDLIRVVREQGVRLHHPHVVCPYAWAADDGDVVIAMELMRGGSLQTLIRDHGALPPPYAARIAGQLLSALQHVHEAGLLHRDVKPGNVLLEATGTGEPQARLADFGIALQVYEAPVTATGVILGTPGYLPPEAYEGAPPDPARDVYALGVVVRQMLTGEDSPERSAALPAAEPPSGVPPMLWDVVRAMCHPDPAHRPAGARAAAELLATVSLPLEVPAYNADGEPIEVFDQLGPLPADFGPDGPVGPPSAAAPSPPGADLPLRRARGLRGRRGFLALGALVAMLTVAGAAGAYSLRDRGTPGRTPATTAGLKVMTWATCADGSPSADPAQANAICVNGGQTDKVAYGIRWHMRAVAGLHVVFLQELCSADLEALERLDGMSGWRFRFAPILDQGSGATPNTRTGPRLCHPQNGASRGYFGIAVGVHENTSFDVRYYPDADVPHTRDRWGHWNVHQVAVCATVPTYRARVCGTQLTPLLSKDPAAPDAFWKAQTAQVTDLIKDADGQGRVVLGGDLNSIAPDANGGAGDRSPLVPLYRRYKECDQSAQGGARTGRGTYQHKNGTRGAKLDYLFVPRDASVSCSVTSQHVKTSDQVPVIATVAFPAS</sequence>
<dbReference type="EC" id="2.7.11.1" evidence="1"/>
<dbReference type="PROSITE" id="PS00108">
    <property type="entry name" value="PROTEIN_KINASE_ST"/>
    <property type="match status" value="1"/>
</dbReference>
<evidence type="ECO:0000256" key="5">
    <source>
        <dbReference type="ARBA" id="ARBA00022840"/>
    </source>
</evidence>
<evidence type="ECO:0000256" key="4">
    <source>
        <dbReference type="ARBA" id="ARBA00022777"/>
    </source>
</evidence>
<organism evidence="9 10">
    <name type="scientific">Actinoallomurus oryzae</name>
    <dbReference type="NCBI Taxonomy" id="502180"/>
    <lineage>
        <taxon>Bacteria</taxon>
        <taxon>Bacillati</taxon>
        <taxon>Actinomycetota</taxon>
        <taxon>Actinomycetes</taxon>
        <taxon>Streptosporangiales</taxon>
        <taxon>Thermomonosporaceae</taxon>
        <taxon>Actinoallomurus</taxon>
    </lineage>
</organism>
<gene>
    <name evidence="9" type="ORF">GCM10023191_076890</name>
</gene>
<comment type="caution">
    <text evidence="9">The sequence shown here is derived from an EMBL/GenBank/DDBJ whole genome shotgun (WGS) entry which is preliminary data.</text>
</comment>
<dbReference type="SUPFAM" id="SSF56112">
    <property type="entry name" value="Protein kinase-like (PK-like)"/>
    <property type="match status" value="1"/>
</dbReference>
<evidence type="ECO:0000256" key="1">
    <source>
        <dbReference type="ARBA" id="ARBA00012513"/>
    </source>
</evidence>
<dbReference type="InterPro" id="IPR050660">
    <property type="entry name" value="NEK_Ser/Thr_kinase"/>
</dbReference>
<keyword evidence="3" id="KW-0547">Nucleotide-binding</keyword>
<dbReference type="InterPro" id="IPR036691">
    <property type="entry name" value="Endo/exonu/phosph_ase_sf"/>
</dbReference>
<feature type="domain" description="Protein kinase" evidence="8">
    <location>
        <begin position="1"/>
        <end position="217"/>
    </location>
</feature>
<evidence type="ECO:0000256" key="7">
    <source>
        <dbReference type="SAM" id="Phobius"/>
    </source>
</evidence>
<dbReference type="Pfam" id="PF03372">
    <property type="entry name" value="Exo_endo_phos"/>
    <property type="match status" value="1"/>
</dbReference>
<dbReference type="CDD" id="cd14014">
    <property type="entry name" value="STKc_PknB_like"/>
    <property type="match status" value="1"/>
</dbReference>
<dbReference type="InterPro" id="IPR005135">
    <property type="entry name" value="Endo/exonuclease/phosphatase"/>
</dbReference>
<dbReference type="InterPro" id="IPR011009">
    <property type="entry name" value="Kinase-like_dom_sf"/>
</dbReference>
<evidence type="ECO:0000256" key="3">
    <source>
        <dbReference type="ARBA" id="ARBA00022741"/>
    </source>
</evidence>
<dbReference type="EMBL" id="BAABHF010000046">
    <property type="protein sequence ID" value="GAA4511972.1"/>
    <property type="molecule type" value="Genomic_DNA"/>
</dbReference>
<feature type="region of interest" description="Disordered" evidence="6">
    <location>
        <begin position="246"/>
        <end position="265"/>
    </location>
</feature>
<keyword evidence="5" id="KW-0067">ATP-binding</keyword>